<evidence type="ECO:0000313" key="2">
    <source>
        <dbReference type="Proteomes" id="UP000247409"/>
    </source>
</evidence>
<comment type="caution">
    <text evidence="1">The sequence shown here is derived from an EMBL/GenBank/DDBJ whole genome shotgun (WGS) entry which is preliminary data.</text>
</comment>
<name>A0A2V3J5U2_9FLOR</name>
<reference evidence="1 2" key="1">
    <citation type="journal article" date="2018" name="Mol. Biol. Evol.">
        <title>Analysis of the draft genome of the red seaweed Gracilariopsis chorda provides insights into genome size evolution in Rhodophyta.</title>
        <authorList>
            <person name="Lee J."/>
            <person name="Yang E.C."/>
            <person name="Graf L."/>
            <person name="Yang J.H."/>
            <person name="Qiu H."/>
            <person name="Zel Zion U."/>
            <person name="Chan C.X."/>
            <person name="Stephens T.G."/>
            <person name="Weber A.P.M."/>
            <person name="Boo G.H."/>
            <person name="Boo S.M."/>
            <person name="Kim K.M."/>
            <person name="Shin Y."/>
            <person name="Jung M."/>
            <person name="Lee S.J."/>
            <person name="Yim H.S."/>
            <person name="Lee J.H."/>
            <person name="Bhattacharya D."/>
            <person name="Yoon H.S."/>
        </authorList>
    </citation>
    <scope>NUCLEOTIDE SEQUENCE [LARGE SCALE GENOMIC DNA]</scope>
    <source>
        <strain evidence="1 2">SKKU-2015</strain>
        <tissue evidence="1">Whole body</tissue>
    </source>
</reference>
<protein>
    <submittedName>
        <fullName evidence="1">Uncharacterized protein</fullName>
    </submittedName>
</protein>
<accession>A0A2V3J5U2</accession>
<dbReference type="Proteomes" id="UP000247409">
    <property type="component" value="Unassembled WGS sequence"/>
</dbReference>
<evidence type="ECO:0000313" key="1">
    <source>
        <dbReference type="EMBL" id="PXF49791.1"/>
    </source>
</evidence>
<gene>
    <name evidence="1" type="ORF">BWQ96_00443</name>
</gene>
<dbReference type="EMBL" id="NBIV01000002">
    <property type="protein sequence ID" value="PXF49791.1"/>
    <property type="molecule type" value="Genomic_DNA"/>
</dbReference>
<organism evidence="1 2">
    <name type="scientific">Gracilariopsis chorda</name>
    <dbReference type="NCBI Taxonomy" id="448386"/>
    <lineage>
        <taxon>Eukaryota</taxon>
        <taxon>Rhodophyta</taxon>
        <taxon>Florideophyceae</taxon>
        <taxon>Rhodymeniophycidae</taxon>
        <taxon>Gracilariales</taxon>
        <taxon>Gracilariaceae</taxon>
        <taxon>Gracilariopsis</taxon>
    </lineage>
</organism>
<dbReference type="AlphaFoldDB" id="A0A2V3J5U2"/>
<sequence>MWEQSVEVIEANRNAALQLNIEDFEQKEIEHADGDEDEENGEETTRINFESISGHAFTKNSNALPSDYSIKDSVVPRKSTPSKRRLEGAKKVVDASKTLLALNRGSARIENLVAERQKRSKYYESMVAVE</sequence>
<proteinExistence type="predicted"/>
<keyword evidence="2" id="KW-1185">Reference proteome</keyword>